<dbReference type="InterPro" id="IPR011004">
    <property type="entry name" value="Trimer_LpxA-like_sf"/>
</dbReference>
<comment type="caution">
    <text evidence="3">The sequence shown here is derived from an EMBL/GenBank/DDBJ whole genome shotgun (WGS) entry which is preliminary data.</text>
</comment>
<dbReference type="GO" id="GO:0016740">
    <property type="term" value="F:transferase activity"/>
    <property type="evidence" value="ECO:0007669"/>
    <property type="project" value="UniProtKB-KW"/>
</dbReference>
<dbReference type="GO" id="GO:0043886">
    <property type="term" value="F:structural constituent of carboxysome shell"/>
    <property type="evidence" value="ECO:0007669"/>
    <property type="project" value="UniProtKB-ARBA"/>
</dbReference>
<dbReference type="Gene3D" id="2.160.10.10">
    <property type="entry name" value="Hexapeptide repeat proteins"/>
    <property type="match status" value="1"/>
</dbReference>
<dbReference type="PROSITE" id="PS00101">
    <property type="entry name" value="HEXAPEP_TRANSFERASES"/>
    <property type="match status" value="1"/>
</dbReference>
<dbReference type="Pfam" id="PF00132">
    <property type="entry name" value="Hexapep"/>
    <property type="match status" value="1"/>
</dbReference>
<keyword evidence="4" id="KW-1185">Reference proteome</keyword>
<evidence type="ECO:0000313" key="3">
    <source>
        <dbReference type="EMBL" id="RUT03705.1"/>
    </source>
</evidence>
<evidence type="ECO:0000256" key="2">
    <source>
        <dbReference type="ARBA" id="ARBA00022737"/>
    </source>
</evidence>
<dbReference type="InterPro" id="IPR018357">
    <property type="entry name" value="Hexapep_transf_CS"/>
</dbReference>
<dbReference type="InterPro" id="IPR001451">
    <property type="entry name" value="Hexapep"/>
</dbReference>
<evidence type="ECO:0008006" key="5">
    <source>
        <dbReference type="Google" id="ProtNLM"/>
    </source>
</evidence>
<keyword evidence="2" id="KW-0677">Repeat</keyword>
<dbReference type="SUPFAM" id="SSF51161">
    <property type="entry name" value="Trimeric LpxA-like enzymes"/>
    <property type="match status" value="1"/>
</dbReference>
<dbReference type="RefSeq" id="WP_106218448.1">
    <property type="nucleotide sequence ID" value="NZ_JAVKZF010000002.1"/>
</dbReference>
<dbReference type="AlphaFoldDB" id="A0AB37UBB3"/>
<accession>A0AB37UBB3</accession>
<keyword evidence="1" id="KW-0808">Transferase</keyword>
<dbReference type="GO" id="GO:0031470">
    <property type="term" value="C:carboxysome"/>
    <property type="evidence" value="ECO:0007669"/>
    <property type="project" value="UniProtKB-ARBA"/>
</dbReference>
<gene>
    <name evidence="3" type="ORF">DSM107010_59880</name>
</gene>
<dbReference type="InterPro" id="IPR051159">
    <property type="entry name" value="Hexapeptide_acetyltransf"/>
</dbReference>
<dbReference type="EMBL" id="RSCK01000096">
    <property type="protein sequence ID" value="RUT03705.1"/>
    <property type="molecule type" value="Genomic_DNA"/>
</dbReference>
<dbReference type="PANTHER" id="PTHR23416">
    <property type="entry name" value="SIALIC ACID SYNTHASE-RELATED"/>
    <property type="match status" value="1"/>
</dbReference>
<reference evidence="3 4" key="1">
    <citation type="journal article" date="2019" name="Genome Biol. Evol.">
        <title>Day and night: Metabolic profiles and evolutionary relationships of six axenic non-marine cyanobacteria.</title>
        <authorList>
            <person name="Will S.E."/>
            <person name="Henke P."/>
            <person name="Boedeker C."/>
            <person name="Huang S."/>
            <person name="Brinkmann H."/>
            <person name="Rohde M."/>
            <person name="Jarek M."/>
            <person name="Friedl T."/>
            <person name="Seufert S."/>
            <person name="Schumacher M."/>
            <person name="Overmann J."/>
            <person name="Neumann-Schaal M."/>
            <person name="Petersen J."/>
        </authorList>
    </citation>
    <scope>NUCLEOTIDE SEQUENCE [LARGE SCALE GENOMIC DNA]</scope>
    <source>
        <strain evidence="3 4">SAG 39.79</strain>
    </source>
</reference>
<name>A0AB37UBB3_9CYAN</name>
<organism evidence="3 4">
    <name type="scientific">Chroococcidiopsis cubana SAG 39.79</name>
    <dbReference type="NCBI Taxonomy" id="388085"/>
    <lineage>
        <taxon>Bacteria</taxon>
        <taxon>Bacillati</taxon>
        <taxon>Cyanobacteriota</taxon>
        <taxon>Cyanophyceae</taxon>
        <taxon>Chroococcidiopsidales</taxon>
        <taxon>Chroococcidiopsidaceae</taxon>
        <taxon>Chroococcidiopsis</taxon>
    </lineage>
</organism>
<dbReference type="CDD" id="cd04647">
    <property type="entry name" value="LbH_MAT_like"/>
    <property type="match status" value="1"/>
</dbReference>
<protein>
    <recommendedName>
        <fullName evidence="5">Acyltransferase</fullName>
    </recommendedName>
</protein>
<dbReference type="Proteomes" id="UP000282574">
    <property type="component" value="Unassembled WGS sequence"/>
</dbReference>
<evidence type="ECO:0000256" key="1">
    <source>
        <dbReference type="ARBA" id="ARBA00022679"/>
    </source>
</evidence>
<proteinExistence type="predicted"/>
<sequence>MDTREFTGEWDYNTLPDNIWIEPGCYLERQESFKRFRSQQNPGLVLGKNVQVYTWSAFSVEPAGKLVVGDDSVLVGAVFWCAESIAVGRRVLISYNVTIADSDFHPRDPDLRRLDAIAISPAGNPQQRPPLEAKPVVIADDVQIGIGAIILKGVQIGAGAQIGAGSVVTSNVPAGAMVTGNPAKVTSLLGVRR</sequence>
<evidence type="ECO:0000313" key="4">
    <source>
        <dbReference type="Proteomes" id="UP000282574"/>
    </source>
</evidence>